<dbReference type="PROSITE" id="PS50918">
    <property type="entry name" value="WWE"/>
    <property type="match status" value="1"/>
</dbReference>
<dbReference type="PANTHER" id="PTHR45740:SF2">
    <property type="entry name" value="POLY [ADP-RIBOSE] POLYMERASE"/>
    <property type="match status" value="1"/>
</dbReference>
<feature type="region of interest" description="Disordered" evidence="7">
    <location>
        <begin position="150"/>
        <end position="177"/>
    </location>
</feature>
<dbReference type="InterPro" id="IPR012317">
    <property type="entry name" value="Poly(ADP-ribose)pol_cat_dom"/>
</dbReference>
<accession>A0A8J5MKY8</accession>
<sequence>MGDQGGRKGQSRQQGNKVDADAIRFEERARNLERAAKDMQKMLKDIAIEKTKGGASQKPPNKTPNKPPNKPPDKMNKESRGSKSLMNLNFSANKQVKGNQGPPQAQRGGSGRGRGRGYGGMHQNVSSQQQHWNRHNDGLLGLPPCNPSAPKLYSGYHGPTHHENRGPQHFQGPRPPYYPPQGPHAYEVPQYDFPSHFGEPPPSYEESSRKMPLRCSSSFDCPPQVQSTPEKLPPHCQGKYKKMAPPSRSVVEELVKAMTLFKGQWCTAETLSRQVQKSVEELMEVVKSCKNIFSFMEGKNGVMIELVPKVNLCSAHLSEEGCLSPGSCKNLHLCKTFVMGFCNAGASCQFGHRWETDHNNSLLSKLHLSLIDKNDLRLVIRKVCRGKDSPKICYFYNDKNGCRNNEKCNCFHICKDFVVNRGKCSVSNCSLNHNLFTDNCKRLFKRYDISINESPRDILIKLMSLTQDDNQQSSASANVNTGDAKDEGKKKAQKSEPKDNSKNDASTVSSGKSANEGEKKGKKSAEKKEEDSSSDSDSDSSSEQSDAGDSHSKGQKKYKKERKANTEGERKPKKKKSTTVNSTDVCGDVQIPEVCIFAVNDKCINTKKGCKYLHAKSLFHWQFEKEKKWYNFRVFQSKALENAYRDVSNGGVQIPPFDESKLESFAKDMLMLLGTESWMANFQDMTLNNSSRTKQLNIRRLSTRSATVSASPKSTVFEWYFLDEQGKWIRYGQVDSLGKQELVCHISSEDIEKQYLSDPTSSMIICNAHFNYKLDFSQMTQINQNTNTAKEIRRRPSRLSYQRPSPSDSVQSSLPAHWIPMGNHQTHFPVTLVPNDKEFLEVAGRVRLMLPTANIQKIQRLQNPYLWHLLQNKKADLSQRYDENQLNFQKLFYGTDPSKIDTICKENIDWQHGTTFQQDYGKGAYFSNSAAVARSHCTVDGNGHFFVLLAGVIIGTVTKGTPTLTRPPTNLSTGKQYDTTVDDVHAPTIFVKYDKGEYYPEYIIEFY</sequence>
<feature type="compositionally biased region" description="Basic and acidic residues" evidence="7">
    <location>
        <begin position="71"/>
        <end position="81"/>
    </location>
</feature>
<dbReference type="Pfam" id="PF02825">
    <property type="entry name" value="WWE"/>
    <property type="match status" value="2"/>
</dbReference>
<evidence type="ECO:0000256" key="6">
    <source>
        <dbReference type="PROSITE-ProRule" id="PRU00723"/>
    </source>
</evidence>
<dbReference type="GO" id="GO:0003950">
    <property type="term" value="F:NAD+ poly-ADP-ribosyltransferase activity"/>
    <property type="evidence" value="ECO:0007669"/>
    <property type="project" value="InterPro"/>
</dbReference>
<feature type="region of interest" description="Disordered" evidence="7">
    <location>
        <begin position="786"/>
        <end position="812"/>
    </location>
</feature>
<dbReference type="InterPro" id="IPR004170">
    <property type="entry name" value="WWE_dom"/>
</dbReference>
<dbReference type="GO" id="GO:0005634">
    <property type="term" value="C:nucleus"/>
    <property type="evidence" value="ECO:0007669"/>
    <property type="project" value="TreeGrafter"/>
</dbReference>
<evidence type="ECO:0000256" key="7">
    <source>
        <dbReference type="SAM" id="MobiDB-lite"/>
    </source>
</evidence>
<dbReference type="Pfam" id="PF00644">
    <property type="entry name" value="PARP"/>
    <property type="match status" value="1"/>
</dbReference>
<feature type="zinc finger region" description="C3H1-type" evidence="6">
    <location>
        <begin position="333"/>
        <end position="355"/>
    </location>
</feature>
<keyword evidence="1" id="KW-0597">Phosphoprotein</keyword>
<dbReference type="PROSITE" id="PS50103">
    <property type="entry name" value="ZF_C3H1"/>
    <property type="match status" value="2"/>
</dbReference>
<evidence type="ECO:0000313" key="11">
    <source>
        <dbReference type="EMBL" id="KAG7155047.1"/>
    </source>
</evidence>
<feature type="region of interest" description="Disordered" evidence="7">
    <location>
        <begin position="1"/>
        <end position="23"/>
    </location>
</feature>
<gene>
    <name evidence="11" type="primary">Parp12-L5</name>
    <name evidence="11" type="ORF">Hamer_G015649</name>
</gene>
<evidence type="ECO:0000256" key="5">
    <source>
        <dbReference type="ARBA" id="ARBA00022833"/>
    </source>
</evidence>
<feature type="compositionally biased region" description="Basic and acidic residues" evidence="7">
    <location>
        <begin position="515"/>
        <end position="531"/>
    </location>
</feature>
<evidence type="ECO:0000259" key="9">
    <source>
        <dbReference type="PROSITE" id="PS50918"/>
    </source>
</evidence>
<feature type="compositionally biased region" description="Pro residues" evidence="7">
    <location>
        <begin position="61"/>
        <end position="70"/>
    </location>
</feature>
<feature type="compositionally biased region" description="Basic and acidic residues" evidence="7">
    <location>
        <begin position="483"/>
        <end position="502"/>
    </location>
</feature>
<dbReference type="AlphaFoldDB" id="A0A8J5MKY8"/>
<evidence type="ECO:0000259" key="8">
    <source>
        <dbReference type="PROSITE" id="PS50103"/>
    </source>
</evidence>
<proteinExistence type="predicted"/>
<organism evidence="11 12">
    <name type="scientific">Homarus americanus</name>
    <name type="common">American lobster</name>
    <dbReference type="NCBI Taxonomy" id="6706"/>
    <lineage>
        <taxon>Eukaryota</taxon>
        <taxon>Metazoa</taxon>
        <taxon>Ecdysozoa</taxon>
        <taxon>Arthropoda</taxon>
        <taxon>Crustacea</taxon>
        <taxon>Multicrustacea</taxon>
        <taxon>Malacostraca</taxon>
        <taxon>Eumalacostraca</taxon>
        <taxon>Eucarida</taxon>
        <taxon>Decapoda</taxon>
        <taxon>Pleocyemata</taxon>
        <taxon>Astacidea</taxon>
        <taxon>Nephropoidea</taxon>
        <taxon>Nephropidae</taxon>
        <taxon>Homarus</taxon>
    </lineage>
</organism>
<feature type="compositionally biased region" description="Polar residues" evidence="7">
    <location>
        <begin position="82"/>
        <end position="103"/>
    </location>
</feature>
<feature type="domain" description="C3H1-type" evidence="8">
    <location>
        <begin position="387"/>
        <end position="415"/>
    </location>
</feature>
<dbReference type="OrthoDB" id="6371790at2759"/>
<dbReference type="PANTHER" id="PTHR45740">
    <property type="entry name" value="POLY [ADP-RIBOSE] POLYMERASE"/>
    <property type="match status" value="1"/>
</dbReference>
<name>A0A8J5MKY8_HOMAM</name>
<dbReference type="Pfam" id="PF25261">
    <property type="entry name" value="zf-CCCH_PARP12"/>
    <property type="match status" value="1"/>
</dbReference>
<dbReference type="InterPro" id="IPR051712">
    <property type="entry name" value="ARTD-AVP"/>
</dbReference>
<feature type="domain" description="PARP catalytic" evidence="10">
    <location>
        <begin position="814"/>
        <end position="1007"/>
    </location>
</feature>
<dbReference type="GO" id="GO:1990404">
    <property type="term" value="F:NAD+-protein mono-ADP-ribosyltransferase activity"/>
    <property type="evidence" value="ECO:0007669"/>
    <property type="project" value="TreeGrafter"/>
</dbReference>
<feature type="compositionally biased region" description="Basic residues" evidence="7">
    <location>
        <begin position="553"/>
        <end position="562"/>
    </location>
</feature>
<keyword evidence="3" id="KW-0677">Repeat</keyword>
<feature type="compositionally biased region" description="Gly residues" evidence="7">
    <location>
        <begin position="108"/>
        <end position="120"/>
    </location>
</feature>
<dbReference type="SMART" id="SM00678">
    <property type="entry name" value="WWE"/>
    <property type="match status" value="1"/>
</dbReference>
<evidence type="ECO:0000313" key="12">
    <source>
        <dbReference type="Proteomes" id="UP000747542"/>
    </source>
</evidence>
<protein>
    <submittedName>
        <fullName evidence="11">Mono-ADP-ribosyltransferase PARP12-like 5</fullName>
    </submittedName>
</protein>
<evidence type="ECO:0000256" key="2">
    <source>
        <dbReference type="ARBA" id="ARBA00022723"/>
    </source>
</evidence>
<comment type="caution">
    <text evidence="11">The sequence shown here is derived from an EMBL/GenBank/DDBJ whole genome shotgun (WGS) entry which is preliminary data.</text>
</comment>
<feature type="compositionally biased region" description="Polar residues" evidence="7">
    <location>
        <begin position="468"/>
        <end position="481"/>
    </location>
</feature>
<feature type="domain" description="C3H1-type" evidence="8">
    <location>
        <begin position="333"/>
        <end position="355"/>
    </location>
</feature>
<feature type="compositionally biased region" description="Polar residues" evidence="7">
    <location>
        <begin position="799"/>
        <end position="812"/>
    </location>
</feature>
<dbReference type="InterPro" id="IPR018123">
    <property type="entry name" value="WWE-dom_subgr"/>
</dbReference>
<evidence type="ECO:0000259" key="10">
    <source>
        <dbReference type="PROSITE" id="PS51059"/>
    </source>
</evidence>
<dbReference type="PROSITE" id="PS51059">
    <property type="entry name" value="PARP_CATALYTIC"/>
    <property type="match status" value="1"/>
</dbReference>
<dbReference type="InterPro" id="IPR000571">
    <property type="entry name" value="Znf_CCCH"/>
</dbReference>
<dbReference type="SMART" id="SM00356">
    <property type="entry name" value="ZnF_C3H1"/>
    <property type="match status" value="2"/>
</dbReference>
<evidence type="ECO:0000256" key="1">
    <source>
        <dbReference type="ARBA" id="ARBA00022553"/>
    </source>
</evidence>
<reference evidence="11" key="1">
    <citation type="journal article" date="2021" name="Sci. Adv.">
        <title>The American lobster genome reveals insights on longevity, neural, and immune adaptations.</title>
        <authorList>
            <person name="Polinski J.M."/>
            <person name="Zimin A.V."/>
            <person name="Clark K.F."/>
            <person name="Kohn A.B."/>
            <person name="Sadowski N."/>
            <person name="Timp W."/>
            <person name="Ptitsyn A."/>
            <person name="Khanna P."/>
            <person name="Romanova D.Y."/>
            <person name="Williams P."/>
            <person name="Greenwood S.J."/>
            <person name="Moroz L.L."/>
            <person name="Walt D.R."/>
            <person name="Bodnar A.G."/>
        </authorList>
    </citation>
    <scope>NUCLEOTIDE SEQUENCE</scope>
    <source>
        <strain evidence="11">GMGI-L3</strain>
    </source>
</reference>
<keyword evidence="4 6" id="KW-0863">Zinc-finger</keyword>
<feature type="compositionally biased region" description="Basic and acidic residues" evidence="7">
    <location>
        <begin position="38"/>
        <end position="52"/>
    </location>
</feature>
<keyword evidence="5 6" id="KW-0862">Zinc</keyword>
<keyword evidence="2 6" id="KW-0479">Metal-binding</keyword>
<dbReference type="InterPro" id="IPR057602">
    <property type="entry name" value="Zfn-CCCH_PARP12"/>
</dbReference>
<feature type="zinc finger region" description="C3H1-type" evidence="6">
    <location>
        <begin position="387"/>
        <end position="415"/>
    </location>
</feature>
<keyword evidence="12" id="KW-1185">Reference proteome</keyword>
<feature type="domain" description="WWE" evidence="9">
    <location>
        <begin position="705"/>
        <end position="794"/>
    </location>
</feature>
<evidence type="ECO:0000256" key="4">
    <source>
        <dbReference type="ARBA" id="ARBA00022771"/>
    </source>
</evidence>
<evidence type="ECO:0000256" key="3">
    <source>
        <dbReference type="ARBA" id="ARBA00022737"/>
    </source>
</evidence>
<dbReference type="EMBL" id="JAHLQT010043233">
    <property type="protein sequence ID" value="KAG7155047.1"/>
    <property type="molecule type" value="Genomic_DNA"/>
</dbReference>
<feature type="region of interest" description="Disordered" evidence="7">
    <location>
        <begin position="38"/>
        <end position="137"/>
    </location>
</feature>
<dbReference type="GO" id="GO:0008270">
    <property type="term" value="F:zinc ion binding"/>
    <property type="evidence" value="ECO:0007669"/>
    <property type="project" value="UniProtKB-KW"/>
</dbReference>
<dbReference type="Proteomes" id="UP000747542">
    <property type="component" value="Unassembled WGS sequence"/>
</dbReference>
<feature type="region of interest" description="Disordered" evidence="7">
    <location>
        <begin position="468"/>
        <end position="582"/>
    </location>
</feature>